<keyword evidence="2" id="KW-1185">Reference proteome</keyword>
<evidence type="ECO:0000313" key="2">
    <source>
        <dbReference type="Proteomes" id="UP000676386"/>
    </source>
</evidence>
<gene>
    <name evidence="1" type="ORF">KE626_14540</name>
</gene>
<name>A0ABS5J0G5_9BACT</name>
<dbReference type="Proteomes" id="UP000676386">
    <property type="component" value="Unassembled WGS sequence"/>
</dbReference>
<dbReference type="EMBL" id="JAGTXB010000006">
    <property type="protein sequence ID" value="MBS0028536.1"/>
    <property type="molecule type" value="Genomic_DNA"/>
</dbReference>
<reference evidence="1 2" key="1">
    <citation type="submission" date="2021-04" db="EMBL/GenBank/DDBJ databases">
        <title>Chitinophaga sp. nov., isolated from the rhizosphere soil.</title>
        <authorList>
            <person name="He S."/>
        </authorList>
    </citation>
    <scope>NUCLEOTIDE SEQUENCE [LARGE SCALE GENOMIC DNA]</scope>
    <source>
        <strain evidence="1 2">2R12</strain>
    </source>
</reference>
<organism evidence="1 2">
    <name type="scientific">Chitinophaga hostae</name>
    <dbReference type="NCBI Taxonomy" id="2831022"/>
    <lineage>
        <taxon>Bacteria</taxon>
        <taxon>Pseudomonadati</taxon>
        <taxon>Bacteroidota</taxon>
        <taxon>Chitinophagia</taxon>
        <taxon>Chitinophagales</taxon>
        <taxon>Chitinophagaceae</taxon>
        <taxon>Chitinophaga</taxon>
    </lineage>
</organism>
<sequence length="248" mass="30683">MDNQIQTEIENYIIASRIRTNRRRLRDARTQFEKQLLLLYREDRKLREAWRSRGYVPLEPPVMIGYKRFFILRDDVARGRQADFYQQLLTKINTCDYSHRKDFKVKKRSHGRKKLVLREQHLLQPSLDQFMKLKLTDKEAACFEERLFFRKQSLVPEKRMVIKEPWRFVLRVRPNMITQRRMVAPELESQMQQLNNYVKRHYLDHKIWKLRNGGVYRWSGWSTKEKKKYQFKYYTLQQLLQDEWYDKI</sequence>
<dbReference type="RefSeq" id="WP_211973639.1">
    <property type="nucleotide sequence ID" value="NZ_CBFHAM010000039.1"/>
</dbReference>
<accession>A0ABS5J0G5</accession>
<evidence type="ECO:0000313" key="1">
    <source>
        <dbReference type="EMBL" id="MBS0028536.1"/>
    </source>
</evidence>
<comment type="caution">
    <text evidence="1">The sequence shown here is derived from an EMBL/GenBank/DDBJ whole genome shotgun (WGS) entry which is preliminary data.</text>
</comment>
<protein>
    <submittedName>
        <fullName evidence="1">Uncharacterized protein</fullName>
    </submittedName>
</protein>
<proteinExistence type="predicted"/>